<dbReference type="EMBL" id="SRLC01000002">
    <property type="protein sequence ID" value="TGE22237.1"/>
    <property type="molecule type" value="Genomic_DNA"/>
</dbReference>
<evidence type="ECO:0000313" key="1">
    <source>
        <dbReference type="EMBL" id="TGE22237.1"/>
    </source>
</evidence>
<protein>
    <recommendedName>
        <fullName evidence="3">Lipocalin-like domain-containing protein</fullName>
    </recommendedName>
</protein>
<reference evidence="1 2" key="1">
    <citation type="submission" date="2019-04" db="EMBL/GenBank/DDBJ databases">
        <authorList>
            <person name="Feng G."/>
            <person name="Zhang J."/>
            <person name="Zhu H."/>
        </authorList>
    </citation>
    <scope>NUCLEOTIDE SEQUENCE [LARGE SCALE GENOMIC DNA]</scope>
    <source>
        <strain evidence="1 2">JCM 31653</strain>
    </source>
</reference>
<evidence type="ECO:0000313" key="2">
    <source>
        <dbReference type="Proteomes" id="UP000297549"/>
    </source>
</evidence>
<proteinExistence type="predicted"/>
<dbReference type="OrthoDB" id="887325at2"/>
<keyword evidence="2" id="KW-1185">Reference proteome</keyword>
<accession>A0A4Z0PX02</accession>
<gene>
    <name evidence="1" type="ORF">E5K00_18490</name>
</gene>
<comment type="caution">
    <text evidence="1">The sequence shown here is derived from an EMBL/GenBank/DDBJ whole genome shotgun (WGS) entry which is preliminary data.</text>
</comment>
<organism evidence="1 2">
    <name type="scientific">Hymenobacter aquaticus</name>
    <dbReference type="NCBI Taxonomy" id="1867101"/>
    <lineage>
        <taxon>Bacteria</taxon>
        <taxon>Pseudomonadati</taxon>
        <taxon>Bacteroidota</taxon>
        <taxon>Cytophagia</taxon>
        <taxon>Cytophagales</taxon>
        <taxon>Hymenobacteraceae</taxon>
        <taxon>Hymenobacter</taxon>
    </lineage>
</organism>
<dbReference type="RefSeq" id="WP_135464756.1">
    <property type="nucleotide sequence ID" value="NZ_SRLC01000002.1"/>
</dbReference>
<evidence type="ECO:0008006" key="3">
    <source>
        <dbReference type="Google" id="ProtNLM"/>
    </source>
</evidence>
<name>A0A4Z0PX02_9BACT</name>
<sequence>MPRTIYLFLLSLLVFCSACKKEKEEAKPAPALEGRWEYKSTTEYTYDANGKVVSQKESVNPDPYHMDITTTTLTYIDARTNQPESYPSNIKREGDILYFLPGTSTKGQILNLTEHTLTLRYDNRWGNPGAALLYAFDEHYVR</sequence>
<dbReference type="AlphaFoldDB" id="A0A4Z0PX02"/>
<dbReference type="Proteomes" id="UP000297549">
    <property type="component" value="Unassembled WGS sequence"/>
</dbReference>